<dbReference type="AlphaFoldDB" id="A0A816G4D3"/>
<evidence type="ECO:0000313" key="3">
    <source>
        <dbReference type="Proteomes" id="UP000663828"/>
    </source>
</evidence>
<keyword evidence="1" id="KW-0472">Membrane</keyword>
<keyword evidence="3" id="KW-1185">Reference proteome</keyword>
<organism evidence="2 3">
    <name type="scientific">Adineta ricciae</name>
    <name type="common">Rotifer</name>
    <dbReference type="NCBI Taxonomy" id="249248"/>
    <lineage>
        <taxon>Eukaryota</taxon>
        <taxon>Metazoa</taxon>
        <taxon>Spiralia</taxon>
        <taxon>Gnathifera</taxon>
        <taxon>Rotifera</taxon>
        <taxon>Eurotatoria</taxon>
        <taxon>Bdelloidea</taxon>
        <taxon>Adinetida</taxon>
        <taxon>Adinetidae</taxon>
        <taxon>Adineta</taxon>
    </lineage>
</organism>
<reference evidence="2" key="1">
    <citation type="submission" date="2021-02" db="EMBL/GenBank/DDBJ databases">
        <authorList>
            <person name="Nowell W R."/>
        </authorList>
    </citation>
    <scope>NUCLEOTIDE SEQUENCE</scope>
</reference>
<gene>
    <name evidence="2" type="ORF">XAT740_LOCUS58401</name>
</gene>
<accession>A0A816G4D3</accession>
<feature type="transmembrane region" description="Helical" evidence="1">
    <location>
        <begin position="6"/>
        <end position="25"/>
    </location>
</feature>
<dbReference type="Proteomes" id="UP000663828">
    <property type="component" value="Unassembled WGS sequence"/>
</dbReference>
<protein>
    <submittedName>
        <fullName evidence="2">Uncharacterized protein</fullName>
    </submittedName>
</protein>
<evidence type="ECO:0000256" key="1">
    <source>
        <dbReference type="SAM" id="Phobius"/>
    </source>
</evidence>
<proteinExistence type="predicted"/>
<dbReference type="EMBL" id="CAJNOR010012743">
    <property type="protein sequence ID" value="CAF1669525.1"/>
    <property type="molecule type" value="Genomic_DNA"/>
</dbReference>
<evidence type="ECO:0000313" key="2">
    <source>
        <dbReference type="EMBL" id="CAF1669525.1"/>
    </source>
</evidence>
<comment type="caution">
    <text evidence="2">The sequence shown here is derived from an EMBL/GenBank/DDBJ whole genome shotgun (WGS) entry which is preliminary data.</text>
</comment>
<keyword evidence="1" id="KW-0812">Transmembrane</keyword>
<sequence length="92" mass="10571">MSFLLPYFVLTTVMIIITSISIIIYRIRMNFLRQQVLPCPMQVFVVAQPHQLQSTYPQAFWASTIDHLPPPYSSVVPQTRTSYNPVSSNNEP</sequence>
<keyword evidence="1" id="KW-1133">Transmembrane helix</keyword>
<name>A0A816G4D3_ADIRI</name>